<keyword evidence="3" id="KW-1185">Reference proteome</keyword>
<name>A0ABV4YYY1_9BACI</name>
<gene>
    <name evidence="2" type="ORF">P5G62_023385</name>
</gene>
<sequence length="234" mass="26194">MVNLEINNGQKSKVAFFKSKKFFIILAIFIIGLGISGYFIREHNLEVEAKEQAEKVRKQEAKYIKVLNDTTSNIERLSGNLLKISAMYSEVWNETIDHDLYLSGLAKYLGVEESSLIAAAPSGKIKSNFRGKYIARGDFNTALLTVKGVWESVGTIDDISKAQSDIASTVKGLNNPPEKYKDVYEEVLNYYSTYEKLLGLAVSPSGSYLTYTRDINTLSSELESQYSKIQVVMP</sequence>
<feature type="transmembrane region" description="Helical" evidence="1">
    <location>
        <begin position="21"/>
        <end position="40"/>
    </location>
</feature>
<evidence type="ECO:0000313" key="3">
    <source>
        <dbReference type="Proteomes" id="UP001241748"/>
    </source>
</evidence>
<proteinExistence type="predicted"/>
<dbReference type="EMBL" id="JAROBZ020000002">
    <property type="protein sequence ID" value="MFB3170052.1"/>
    <property type="molecule type" value="Genomic_DNA"/>
</dbReference>
<keyword evidence="1" id="KW-0812">Transmembrane</keyword>
<keyword evidence="1" id="KW-0472">Membrane</keyword>
<protein>
    <submittedName>
        <fullName evidence="2">Uncharacterized protein</fullName>
    </submittedName>
</protein>
<evidence type="ECO:0000256" key="1">
    <source>
        <dbReference type="SAM" id="Phobius"/>
    </source>
</evidence>
<organism evidence="2 3">
    <name type="scientific">Neobacillus driksii</name>
    <dbReference type="NCBI Taxonomy" id="3035913"/>
    <lineage>
        <taxon>Bacteria</taxon>
        <taxon>Bacillati</taxon>
        <taxon>Bacillota</taxon>
        <taxon>Bacilli</taxon>
        <taxon>Bacillales</taxon>
        <taxon>Bacillaceae</taxon>
        <taxon>Neobacillus</taxon>
    </lineage>
</organism>
<comment type="caution">
    <text evidence="2">The sequence shown here is derived from an EMBL/GenBank/DDBJ whole genome shotgun (WGS) entry which is preliminary data.</text>
</comment>
<evidence type="ECO:0000313" key="2">
    <source>
        <dbReference type="EMBL" id="MFB3170052.1"/>
    </source>
</evidence>
<dbReference type="Proteomes" id="UP001241748">
    <property type="component" value="Unassembled WGS sequence"/>
</dbReference>
<accession>A0ABV4YYY1</accession>
<dbReference type="RefSeq" id="WP_306074607.1">
    <property type="nucleotide sequence ID" value="NZ_JAROBZ020000002.1"/>
</dbReference>
<reference evidence="2 3" key="1">
    <citation type="submission" date="2024-05" db="EMBL/GenBank/DDBJ databases">
        <authorList>
            <person name="Venkateswaran K."/>
        </authorList>
    </citation>
    <scope>NUCLEOTIDE SEQUENCE [LARGE SCALE GENOMIC DNA]</scope>
    <source>
        <strain evidence="2 3">179-C4-2-HS</strain>
    </source>
</reference>
<keyword evidence="1" id="KW-1133">Transmembrane helix</keyword>